<dbReference type="RefSeq" id="WP_051790465.1">
    <property type="nucleotide sequence ID" value="NZ_JOKG01000004.1"/>
</dbReference>
<proteinExistence type="predicted"/>
<accession>A0A081N2Z2</accession>
<evidence type="ECO:0008006" key="4">
    <source>
        <dbReference type="Google" id="ProtNLM"/>
    </source>
</evidence>
<dbReference type="eggNOG" id="ENOG50323W3">
    <property type="taxonomic scope" value="Bacteria"/>
</dbReference>
<dbReference type="InterPro" id="IPR021306">
    <property type="entry name" value="DUF2878"/>
</dbReference>
<keyword evidence="1" id="KW-0472">Membrane</keyword>
<sequence>MELHNVMSSNFKWVAVGLSFNLFWFVTVVGQSHFIWLPCIMLLISWWLAPRGLLFALSLAIPGIIMDAMLTHVGVYAFEAALFPFWLVVLWLGFSTFIWNIRELIVCRRPYVMIALGGVGGMASYLAGERLGAVLLPLGLVTSAMIISICWTLFSVLGLRWLKAFDQQTQGR</sequence>
<evidence type="ECO:0000313" key="2">
    <source>
        <dbReference type="EMBL" id="KEQ12815.1"/>
    </source>
</evidence>
<comment type="caution">
    <text evidence="2">The sequence shown here is derived from an EMBL/GenBank/DDBJ whole genome shotgun (WGS) entry which is preliminary data.</text>
</comment>
<feature type="transmembrane region" description="Helical" evidence="1">
    <location>
        <begin position="20"/>
        <end position="46"/>
    </location>
</feature>
<dbReference type="AlphaFoldDB" id="A0A081N2Z2"/>
<feature type="transmembrane region" description="Helical" evidence="1">
    <location>
        <begin position="134"/>
        <end position="162"/>
    </location>
</feature>
<dbReference type="Proteomes" id="UP000028006">
    <property type="component" value="Unassembled WGS sequence"/>
</dbReference>
<keyword evidence="3" id="KW-1185">Reference proteome</keyword>
<feature type="transmembrane region" description="Helical" evidence="1">
    <location>
        <begin position="81"/>
        <end position="99"/>
    </location>
</feature>
<evidence type="ECO:0000313" key="3">
    <source>
        <dbReference type="Proteomes" id="UP000028006"/>
    </source>
</evidence>
<feature type="transmembrane region" description="Helical" evidence="1">
    <location>
        <begin position="53"/>
        <end position="75"/>
    </location>
</feature>
<protein>
    <recommendedName>
        <fullName evidence="4">DUF2878 domain-containing protein</fullName>
    </recommendedName>
</protein>
<evidence type="ECO:0000256" key="1">
    <source>
        <dbReference type="SAM" id="Phobius"/>
    </source>
</evidence>
<gene>
    <name evidence="2" type="ORF">GZ77_20390</name>
</gene>
<organism evidence="2 3">
    <name type="scientific">Endozoicomonas montiporae</name>
    <dbReference type="NCBI Taxonomy" id="1027273"/>
    <lineage>
        <taxon>Bacteria</taxon>
        <taxon>Pseudomonadati</taxon>
        <taxon>Pseudomonadota</taxon>
        <taxon>Gammaproteobacteria</taxon>
        <taxon>Oceanospirillales</taxon>
        <taxon>Endozoicomonadaceae</taxon>
        <taxon>Endozoicomonas</taxon>
    </lineage>
</organism>
<feature type="transmembrane region" description="Helical" evidence="1">
    <location>
        <begin position="111"/>
        <end position="128"/>
    </location>
</feature>
<keyword evidence="1" id="KW-0812">Transmembrane</keyword>
<reference evidence="2 3" key="1">
    <citation type="submission" date="2014-06" db="EMBL/GenBank/DDBJ databases">
        <title>Whole Genome Sequences of Three Symbiotic Endozoicomonas Bacteria.</title>
        <authorList>
            <person name="Neave M.J."/>
            <person name="Apprill A."/>
            <person name="Voolstra C.R."/>
        </authorList>
    </citation>
    <scope>NUCLEOTIDE SEQUENCE [LARGE SCALE GENOMIC DNA]</scope>
    <source>
        <strain evidence="2 3">LMG 24815</strain>
    </source>
</reference>
<dbReference type="EMBL" id="JOKG01000004">
    <property type="protein sequence ID" value="KEQ12815.1"/>
    <property type="molecule type" value="Genomic_DNA"/>
</dbReference>
<dbReference type="Pfam" id="PF11086">
    <property type="entry name" value="DUF2878"/>
    <property type="match status" value="1"/>
</dbReference>
<name>A0A081N2Z2_9GAMM</name>
<keyword evidence="1" id="KW-1133">Transmembrane helix</keyword>